<evidence type="ECO:0000313" key="1">
    <source>
        <dbReference type="EMBL" id="KAK7017639.1"/>
    </source>
</evidence>
<accession>A0AAW0AWJ1</accession>
<dbReference type="EMBL" id="JAWWNJ010000047">
    <property type="protein sequence ID" value="KAK7017639.1"/>
    <property type="molecule type" value="Genomic_DNA"/>
</dbReference>
<keyword evidence="2" id="KW-1185">Reference proteome</keyword>
<proteinExistence type="predicted"/>
<comment type="caution">
    <text evidence="1">The sequence shown here is derived from an EMBL/GenBank/DDBJ whole genome shotgun (WGS) entry which is preliminary data.</text>
</comment>
<sequence length="239" mass="26477">MAPIRTTAPITALPTLPSPDTLILEAGTDDGDAVLILHERRVEYDPLPIHNGIQPFRYIIYSPVSPRSRLRLSLVGEITNIREKTTVQGPVITFNVQCPSRATPNAHTYYNEVMRCIWNVAAAEHNTGAKIIANWVECGASDDLILNAICSPYAKIHHELHPNAIAIIDVTFHRYDHVGKLGTQREYNAIVHQIELLHPSFLQEQGYLPRPLSLLTVQDAIMRVAIVPAQTASIPMSSG</sequence>
<dbReference type="AlphaFoldDB" id="A0AAW0AWJ1"/>
<dbReference type="Proteomes" id="UP001362999">
    <property type="component" value="Unassembled WGS sequence"/>
</dbReference>
<organism evidence="1 2">
    <name type="scientific">Favolaschia claudopus</name>
    <dbReference type="NCBI Taxonomy" id="2862362"/>
    <lineage>
        <taxon>Eukaryota</taxon>
        <taxon>Fungi</taxon>
        <taxon>Dikarya</taxon>
        <taxon>Basidiomycota</taxon>
        <taxon>Agaricomycotina</taxon>
        <taxon>Agaricomycetes</taxon>
        <taxon>Agaricomycetidae</taxon>
        <taxon>Agaricales</taxon>
        <taxon>Marasmiineae</taxon>
        <taxon>Mycenaceae</taxon>
        <taxon>Favolaschia</taxon>
    </lineage>
</organism>
<gene>
    <name evidence="1" type="ORF">R3P38DRAFT_3201178</name>
</gene>
<evidence type="ECO:0000313" key="2">
    <source>
        <dbReference type="Proteomes" id="UP001362999"/>
    </source>
</evidence>
<name>A0AAW0AWJ1_9AGAR</name>
<reference evidence="1 2" key="1">
    <citation type="journal article" date="2024" name="J Genomics">
        <title>Draft genome sequencing and assembly of Favolaschia claudopus CIRM-BRFM 2984 isolated from oak limbs.</title>
        <authorList>
            <person name="Navarro D."/>
            <person name="Drula E."/>
            <person name="Chaduli D."/>
            <person name="Cazenave R."/>
            <person name="Ahrendt S."/>
            <person name="Wang J."/>
            <person name="Lipzen A."/>
            <person name="Daum C."/>
            <person name="Barry K."/>
            <person name="Grigoriev I.V."/>
            <person name="Favel A."/>
            <person name="Rosso M.N."/>
            <person name="Martin F."/>
        </authorList>
    </citation>
    <scope>NUCLEOTIDE SEQUENCE [LARGE SCALE GENOMIC DNA]</scope>
    <source>
        <strain evidence="1 2">CIRM-BRFM 2984</strain>
    </source>
</reference>
<protein>
    <submittedName>
        <fullName evidence="1">Uncharacterized protein</fullName>
    </submittedName>
</protein>